<evidence type="ECO:0000313" key="2">
    <source>
        <dbReference type="Proteomes" id="UP000277108"/>
    </source>
</evidence>
<sequence>MNERYQKVLVLYLLANAVVKVLNGEFKICKWIKDSLVGYTIFSIGLREMTKRKNK</sequence>
<dbReference type="RefSeq" id="WP_170152788.1">
    <property type="nucleotide sequence ID" value="NZ_CBCSGK010000004.1"/>
</dbReference>
<organism evidence="1 2">
    <name type="scientific">Abyssicoccus albus</name>
    <dbReference type="NCBI Taxonomy" id="1817405"/>
    <lineage>
        <taxon>Bacteria</taxon>
        <taxon>Bacillati</taxon>
        <taxon>Bacillota</taxon>
        <taxon>Bacilli</taxon>
        <taxon>Bacillales</taxon>
        <taxon>Abyssicoccaceae</taxon>
    </lineage>
</organism>
<name>A0A3N5C383_9BACL</name>
<dbReference type="Proteomes" id="UP000277108">
    <property type="component" value="Unassembled WGS sequence"/>
</dbReference>
<accession>A0A3N5C383</accession>
<proteinExistence type="predicted"/>
<protein>
    <submittedName>
        <fullName evidence="1">Uncharacterized protein</fullName>
    </submittedName>
</protein>
<dbReference type="EMBL" id="RKRK01000003">
    <property type="protein sequence ID" value="RPF56638.1"/>
    <property type="molecule type" value="Genomic_DNA"/>
</dbReference>
<comment type="caution">
    <text evidence="1">The sequence shown here is derived from an EMBL/GenBank/DDBJ whole genome shotgun (WGS) entry which is preliminary data.</text>
</comment>
<reference evidence="1 2" key="1">
    <citation type="submission" date="2018-11" db="EMBL/GenBank/DDBJ databases">
        <title>Genomic Encyclopedia of Type Strains, Phase IV (KMG-IV): sequencing the most valuable type-strain genomes for metagenomic binning, comparative biology and taxonomic classification.</title>
        <authorList>
            <person name="Goeker M."/>
        </authorList>
    </citation>
    <scope>NUCLEOTIDE SEQUENCE [LARGE SCALE GENOMIC DNA]</scope>
    <source>
        <strain evidence="1 2">DSM 29158</strain>
    </source>
</reference>
<keyword evidence="2" id="KW-1185">Reference proteome</keyword>
<evidence type="ECO:0000313" key="1">
    <source>
        <dbReference type="EMBL" id="RPF56638.1"/>
    </source>
</evidence>
<dbReference type="AlphaFoldDB" id="A0A3N5C383"/>
<gene>
    <name evidence="1" type="ORF">EDD62_1291</name>
</gene>